<sequence length="425" mass="49565">MTEQFEPLSDTDEFAKLDRQLEEMKTIRMEESQKSLMEEVEALKKEVTEMKKLKASRKRKTVKTREEGTEEAEKNEKEAKKETEQKSGEKIRKEEELSKEKEPEITILERENRIRLDDEISLNLELEEEERILFSTPRGAENEKMSYWQTCLNRVKSRGELEKGSIGKTKKPTDPIRVAKSEIKSAELSIWQKRSEEIPPEGKQINQLDCSMNTEREENREKFESGKANRSDEKNIFMEEKKSKEAQEITALLLNLREKSLEIHDEAEKIMRKVEKAFEMEEKREKRGALWQQHDVRWPVFERNNRRGSGNWNESRGGWSNQRGARGWRRGRGQWHDRNEWGPSTSQQAEDFSKMAGWVIYGIPNCNFAAHKKAITEQIGRICFDVIQTAASKRAWAYATKTLLSFAFGKSTHALISPATAYLLA</sequence>
<name>A0A914I0V7_GLORO</name>
<evidence type="ECO:0000256" key="1">
    <source>
        <dbReference type="SAM" id="MobiDB-lite"/>
    </source>
</evidence>
<feature type="compositionally biased region" description="Basic residues" evidence="1">
    <location>
        <begin position="53"/>
        <end position="62"/>
    </location>
</feature>
<dbReference type="AlphaFoldDB" id="A0A914I0V7"/>
<keyword evidence="2" id="KW-1185">Reference proteome</keyword>
<feature type="compositionally biased region" description="Basic and acidic residues" evidence="1">
    <location>
        <begin position="63"/>
        <end position="103"/>
    </location>
</feature>
<proteinExistence type="predicted"/>
<feature type="compositionally biased region" description="Polar residues" evidence="1">
    <location>
        <begin position="312"/>
        <end position="322"/>
    </location>
</feature>
<feature type="region of interest" description="Disordered" evidence="1">
    <location>
        <begin position="312"/>
        <end position="346"/>
    </location>
</feature>
<accession>A0A914I0V7</accession>
<reference evidence="3" key="1">
    <citation type="submission" date="2022-11" db="UniProtKB">
        <authorList>
            <consortium name="WormBaseParasite"/>
        </authorList>
    </citation>
    <scope>IDENTIFICATION</scope>
</reference>
<dbReference type="Proteomes" id="UP000887572">
    <property type="component" value="Unplaced"/>
</dbReference>
<feature type="region of interest" description="Disordered" evidence="1">
    <location>
        <begin position="50"/>
        <end position="103"/>
    </location>
</feature>
<evidence type="ECO:0000313" key="2">
    <source>
        <dbReference type="Proteomes" id="UP000887572"/>
    </source>
</evidence>
<organism evidence="2 3">
    <name type="scientific">Globodera rostochiensis</name>
    <name type="common">Golden nematode worm</name>
    <name type="synonym">Heterodera rostochiensis</name>
    <dbReference type="NCBI Taxonomy" id="31243"/>
    <lineage>
        <taxon>Eukaryota</taxon>
        <taxon>Metazoa</taxon>
        <taxon>Ecdysozoa</taxon>
        <taxon>Nematoda</taxon>
        <taxon>Chromadorea</taxon>
        <taxon>Rhabditida</taxon>
        <taxon>Tylenchina</taxon>
        <taxon>Tylenchomorpha</taxon>
        <taxon>Tylenchoidea</taxon>
        <taxon>Heteroderidae</taxon>
        <taxon>Heteroderinae</taxon>
        <taxon>Globodera</taxon>
    </lineage>
</organism>
<evidence type="ECO:0000313" key="3">
    <source>
        <dbReference type="WBParaSite" id="Gr19_v10_g5840.t1"/>
    </source>
</evidence>
<dbReference type="WBParaSite" id="Gr19_v10_g5840.t1">
    <property type="protein sequence ID" value="Gr19_v10_g5840.t1"/>
    <property type="gene ID" value="Gr19_v10_g5840"/>
</dbReference>
<protein>
    <submittedName>
        <fullName evidence="3">Uncharacterized protein</fullName>
    </submittedName>
</protein>